<feature type="compositionally biased region" description="Low complexity" evidence="8">
    <location>
        <begin position="547"/>
        <end position="561"/>
    </location>
</feature>
<dbReference type="Pfam" id="PF15409">
    <property type="entry name" value="PH_8"/>
    <property type="match status" value="1"/>
</dbReference>
<evidence type="ECO:0000256" key="4">
    <source>
        <dbReference type="ARBA" id="ARBA00022490"/>
    </source>
</evidence>
<accession>A0A2I2FFH1</accession>
<feature type="domain" description="GOLD" evidence="10">
    <location>
        <begin position="1"/>
        <end position="146"/>
    </location>
</feature>
<keyword evidence="12" id="KW-1185">Reference proteome</keyword>
<dbReference type="GO" id="GO:0032541">
    <property type="term" value="C:cortical endoplasmic reticulum"/>
    <property type="evidence" value="ECO:0007669"/>
    <property type="project" value="TreeGrafter"/>
</dbReference>
<dbReference type="Gene3D" id="2.40.160.120">
    <property type="match status" value="1"/>
</dbReference>
<dbReference type="GO" id="GO:0005886">
    <property type="term" value="C:plasma membrane"/>
    <property type="evidence" value="ECO:0007669"/>
    <property type="project" value="TreeGrafter"/>
</dbReference>
<dbReference type="Gene3D" id="2.30.29.30">
    <property type="entry name" value="Pleckstrin-homology domain (PH domain)/Phosphotyrosine-binding domain (PTB)"/>
    <property type="match status" value="1"/>
</dbReference>
<evidence type="ECO:0000259" key="9">
    <source>
        <dbReference type="PROSITE" id="PS50003"/>
    </source>
</evidence>
<evidence type="ECO:0000313" key="12">
    <source>
        <dbReference type="Proteomes" id="UP000234585"/>
    </source>
</evidence>
<dbReference type="CDD" id="cd13289">
    <property type="entry name" value="PH_Osh3p_yeast"/>
    <property type="match status" value="1"/>
</dbReference>
<dbReference type="GO" id="GO:0097038">
    <property type="term" value="C:perinuclear endoplasmic reticulum"/>
    <property type="evidence" value="ECO:0007669"/>
    <property type="project" value="TreeGrafter"/>
</dbReference>
<dbReference type="SUPFAM" id="SSF101576">
    <property type="entry name" value="Supernatant protein factor (SPF), C-terminal domain"/>
    <property type="match status" value="1"/>
</dbReference>
<feature type="region of interest" description="Disordered" evidence="8">
    <location>
        <begin position="500"/>
        <end position="612"/>
    </location>
</feature>
<feature type="region of interest" description="Disordered" evidence="8">
    <location>
        <begin position="361"/>
        <end position="471"/>
    </location>
</feature>
<dbReference type="GO" id="GO:0005829">
    <property type="term" value="C:cytosol"/>
    <property type="evidence" value="ECO:0007669"/>
    <property type="project" value="TreeGrafter"/>
</dbReference>
<organism evidence="11 12">
    <name type="scientific">Aspergillus candidus</name>
    <dbReference type="NCBI Taxonomy" id="41067"/>
    <lineage>
        <taxon>Eukaryota</taxon>
        <taxon>Fungi</taxon>
        <taxon>Dikarya</taxon>
        <taxon>Ascomycota</taxon>
        <taxon>Pezizomycotina</taxon>
        <taxon>Eurotiomycetes</taxon>
        <taxon>Eurotiomycetidae</taxon>
        <taxon>Eurotiales</taxon>
        <taxon>Aspergillaceae</taxon>
        <taxon>Aspergillus</taxon>
        <taxon>Aspergillus subgen. Circumdati</taxon>
    </lineage>
</organism>
<dbReference type="FunFam" id="2.30.29.30:FF:000369">
    <property type="entry name" value="Oxysterol binding protein"/>
    <property type="match status" value="1"/>
</dbReference>
<dbReference type="Gene3D" id="3.30.70.3490">
    <property type="match status" value="1"/>
</dbReference>
<keyword evidence="3" id="KW-0813">Transport</keyword>
<dbReference type="InterPro" id="IPR036598">
    <property type="entry name" value="GOLD_dom_sf"/>
</dbReference>
<dbReference type="InterPro" id="IPR011993">
    <property type="entry name" value="PH-like_dom_sf"/>
</dbReference>
<dbReference type="GeneID" id="36524380"/>
<dbReference type="GO" id="GO:0120009">
    <property type="term" value="P:intermembrane lipid transfer"/>
    <property type="evidence" value="ECO:0007669"/>
    <property type="project" value="UniProtKB-ARBA"/>
</dbReference>
<comment type="similarity">
    <text evidence="2">Belongs to the OSBP family.</text>
</comment>
<protein>
    <recommendedName>
        <fullName evidence="13">Oxysterol binding protein</fullName>
    </recommendedName>
</protein>
<evidence type="ECO:0000256" key="3">
    <source>
        <dbReference type="ARBA" id="ARBA00022448"/>
    </source>
</evidence>
<keyword evidence="6" id="KW-0445">Lipid transport</keyword>
<feature type="compositionally biased region" description="Acidic residues" evidence="8">
    <location>
        <begin position="517"/>
        <end position="527"/>
    </location>
</feature>
<dbReference type="STRING" id="41067.A0A2I2FFH1"/>
<dbReference type="InterPro" id="IPR001849">
    <property type="entry name" value="PH_domain"/>
</dbReference>
<dbReference type="RefSeq" id="XP_024673361.1">
    <property type="nucleotide sequence ID" value="XM_024817220.1"/>
</dbReference>
<reference evidence="11 12" key="1">
    <citation type="submission" date="2017-12" db="EMBL/GenBank/DDBJ databases">
        <authorList>
            <consortium name="DOE Joint Genome Institute"/>
            <person name="Haridas S."/>
            <person name="Kjaerbolling I."/>
            <person name="Vesth T.C."/>
            <person name="Frisvad J.C."/>
            <person name="Nybo J.L."/>
            <person name="Theobald S."/>
            <person name="Kuo A."/>
            <person name="Bowyer P."/>
            <person name="Matsuda Y."/>
            <person name="Mondo S."/>
            <person name="Lyhne E.K."/>
            <person name="Kogle M.E."/>
            <person name="Clum A."/>
            <person name="Lipzen A."/>
            <person name="Salamov A."/>
            <person name="Ngan C.Y."/>
            <person name="Daum C."/>
            <person name="Chiniquy J."/>
            <person name="Barry K."/>
            <person name="LaButti K."/>
            <person name="Simmons B.A."/>
            <person name="Magnuson J.K."/>
            <person name="Mortensen U.H."/>
            <person name="Larsen T.O."/>
            <person name="Grigoriev I.V."/>
            <person name="Baker S.E."/>
            <person name="Andersen M.R."/>
            <person name="Nordberg H.P."/>
            <person name="Cantor M.N."/>
            <person name="Hua S.X."/>
        </authorList>
    </citation>
    <scope>NUCLEOTIDE SEQUENCE [LARGE SCALE GENOMIC DNA]</scope>
    <source>
        <strain evidence="11 12">CBS 102.13</strain>
    </source>
</reference>
<proteinExistence type="inferred from homology"/>
<evidence type="ECO:0000256" key="6">
    <source>
        <dbReference type="ARBA" id="ARBA00023055"/>
    </source>
</evidence>
<dbReference type="SUPFAM" id="SSF144000">
    <property type="entry name" value="Oxysterol-binding protein-like"/>
    <property type="match status" value="1"/>
</dbReference>
<name>A0A2I2FFH1_ASPCN</name>
<dbReference type="SMART" id="SM00233">
    <property type="entry name" value="PH"/>
    <property type="match status" value="1"/>
</dbReference>
<evidence type="ECO:0008006" key="13">
    <source>
        <dbReference type="Google" id="ProtNLM"/>
    </source>
</evidence>
<dbReference type="Proteomes" id="UP000234585">
    <property type="component" value="Unassembled WGS sequence"/>
</dbReference>
<keyword evidence="4" id="KW-0963">Cytoplasm</keyword>
<dbReference type="Gene3D" id="2.60.120.680">
    <property type="entry name" value="GOLD domain"/>
    <property type="match status" value="1"/>
</dbReference>
<dbReference type="GO" id="GO:0035621">
    <property type="term" value="P:ER to Golgi ceramide transport"/>
    <property type="evidence" value="ECO:0007669"/>
    <property type="project" value="TreeGrafter"/>
</dbReference>
<dbReference type="EMBL" id="KZ559130">
    <property type="protein sequence ID" value="PLB39349.1"/>
    <property type="molecule type" value="Genomic_DNA"/>
</dbReference>
<dbReference type="InterPro" id="IPR041680">
    <property type="entry name" value="PH_8"/>
</dbReference>
<feature type="domain" description="PH" evidence="9">
    <location>
        <begin position="206"/>
        <end position="300"/>
    </location>
</feature>
<feature type="region of interest" description="Disordered" evidence="8">
    <location>
        <begin position="302"/>
        <end position="345"/>
    </location>
</feature>
<feature type="compositionally biased region" description="Acidic residues" evidence="8">
    <location>
        <begin position="562"/>
        <end position="583"/>
    </location>
</feature>
<evidence type="ECO:0000256" key="7">
    <source>
        <dbReference type="ARBA" id="ARBA00023121"/>
    </source>
</evidence>
<gene>
    <name evidence="11" type="ORF">BDW47DRAFT_130990</name>
</gene>
<feature type="compositionally biased region" description="Low complexity" evidence="8">
    <location>
        <begin position="601"/>
        <end position="610"/>
    </location>
</feature>
<dbReference type="Pfam" id="PF01237">
    <property type="entry name" value="Oxysterol_BP"/>
    <property type="match status" value="1"/>
</dbReference>
<evidence type="ECO:0000256" key="1">
    <source>
        <dbReference type="ARBA" id="ARBA00004496"/>
    </source>
</evidence>
<feature type="compositionally biased region" description="Basic and acidic residues" evidence="8">
    <location>
        <begin position="361"/>
        <end position="370"/>
    </location>
</feature>
<evidence type="ECO:0000256" key="8">
    <source>
        <dbReference type="SAM" id="MobiDB-lite"/>
    </source>
</evidence>
<comment type="subcellular location">
    <subcellularLocation>
        <location evidence="1">Cytoplasm</location>
    </subcellularLocation>
</comment>
<dbReference type="GO" id="GO:0006887">
    <property type="term" value="P:exocytosis"/>
    <property type="evidence" value="ECO:0007669"/>
    <property type="project" value="TreeGrafter"/>
</dbReference>
<evidence type="ECO:0000259" key="10">
    <source>
        <dbReference type="PROSITE" id="PS50866"/>
    </source>
</evidence>
<keyword evidence="7" id="KW-0446">Lipid-binding</keyword>
<dbReference type="OrthoDB" id="1854502at2759"/>
<dbReference type="FunFam" id="2.40.160.120:FF:000013">
    <property type="entry name" value="Oxysterol binding protein"/>
    <property type="match status" value="1"/>
</dbReference>
<dbReference type="AlphaFoldDB" id="A0A2I2FFH1"/>
<dbReference type="InterPro" id="IPR000648">
    <property type="entry name" value="Oxysterol-bd"/>
</dbReference>
<evidence type="ECO:0000313" key="11">
    <source>
        <dbReference type="EMBL" id="PLB39349.1"/>
    </source>
</evidence>
<dbReference type="InterPro" id="IPR037239">
    <property type="entry name" value="OSBP_sf"/>
</dbReference>
<dbReference type="GO" id="GO:0032934">
    <property type="term" value="F:sterol binding"/>
    <property type="evidence" value="ECO:0007669"/>
    <property type="project" value="TreeGrafter"/>
</dbReference>
<keyword evidence="5" id="KW-0597">Phosphoprotein</keyword>
<dbReference type="PANTHER" id="PTHR10972:SF203">
    <property type="entry name" value="OXYSTEROL-BINDING PROTEIN HOMOLOG 3"/>
    <property type="match status" value="1"/>
</dbReference>
<dbReference type="PROSITE" id="PS50003">
    <property type="entry name" value="PH_DOMAIN"/>
    <property type="match status" value="1"/>
</dbReference>
<dbReference type="InterPro" id="IPR009038">
    <property type="entry name" value="GOLD_dom"/>
</dbReference>
<evidence type="ECO:0000256" key="5">
    <source>
        <dbReference type="ARBA" id="ARBA00022553"/>
    </source>
</evidence>
<feature type="compositionally biased region" description="Low complexity" evidence="8">
    <location>
        <begin position="443"/>
        <end position="456"/>
    </location>
</feature>
<sequence>MAAMEELEIHSKSYFVRWVHVQSDHTISWSIQPHKKSINFGIFKHPGGSGVLSSSSSLPTDNTVNVSNENLPATSARGNLPAGASVVDKLTGMGLRTIHWVGKCEADKIVKGTYAVPPHEGGNYALVFDNTFSKQISKTVTLVLLTYPSALPPQAVPVPHAAAARGAGPDRGDPAAVDGRPPTTRRRGNSVAHVLPQPGAAAHDGSNAHTGILHKRRRKRHQGWARRFFALDFATATLSYYHDRNASALRGSIPLSLAAVACNENSREISIDSGTEIWHLRAHSDEDFVAWKRALEKGASTKTAAAAATEEFSHQPHAPSEPLLRVPSMPHAPTPSTAAEEREWSQVENLVRRVRGSRDAVRRLAQETDPKYLTVPGAAPERPRGRSPSPHPVTPPEGAGDESAETRDRRPFWKRRTQGPPGAGPPSTATNPTPPSGRRTPVASSSSSSAAAAASSTQLAPPDAGPAEGSDEVHRHLMSLLRDLDAVVHDFSGLLTASQQRRRQLPTLHTQPRASMESEDEFFDAVDDGDRSPLLTIHGDSDDEEAPAAGSAAAAAAAAAAEAEDDVVDDDVPSDSEGDDEPDAPPGGDGRATSLFPPKPKSLTPLPLRPVSRRANITAPTVMPPSLIGFLRKNVGKDLSQISMPVSANEPLSLLQRAAEVLEYPALLDQAAAATDPVQRLLLVTAFALAPLSSNRVRERAIRKPFNPLLGETYELVREDLGFRFIAEKVSHRPVQLAYQADSRDWSLAQAPVPTQKFWGKSAEIITEGKVRLTLHATGERFSWSQATSFLRNIIAGEKYVEPVGEMTVLNESTGHKAISTFKAGGMFSGRSEEVTTKVVDPNGRDLPLGLAGTWTTSLQLTQGGTPTGGNPLWTAGPLVSQAPKHYGLTRFAAVLNEVTPIEDGHVPVTDSRMRPDQRALEDGDVDRAETVKVRLEEGQRARRRDMEAAGESWTPRWFAKVADDNAADGEAHWRLKAGKDGYWEERARGSWSGVVPVFE</sequence>
<dbReference type="GO" id="GO:0034727">
    <property type="term" value="P:piecemeal microautophagy of the nucleus"/>
    <property type="evidence" value="ECO:0007669"/>
    <property type="project" value="TreeGrafter"/>
</dbReference>
<evidence type="ECO:0000256" key="2">
    <source>
        <dbReference type="ARBA" id="ARBA00008842"/>
    </source>
</evidence>
<dbReference type="GO" id="GO:0006897">
    <property type="term" value="P:endocytosis"/>
    <property type="evidence" value="ECO:0007669"/>
    <property type="project" value="TreeGrafter"/>
</dbReference>
<dbReference type="PROSITE" id="PS50866">
    <property type="entry name" value="GOLD"/>
    <property type="match status" value="1"/>
</dbReference>
<feature type="region of interest" description="Disordered" evidence="8">
    <location>
        <begin position="161"/>
        <end position="190"/>
    </location>
</feature>
<dbReference type="SUPFAM" id="SSF50729">
    <property type="entry name" value="PH domain-like"/>
    <property type="match status" value="1"/>
</dbReference>
<dbReference type="GO" id="GO:0030011">
    <property type="term" value="P:maintenance of cell polarity"/>
    <property type="evidence" value="ECO:0007669"/>
    <property type="project" value="TreeGrafter"/>
</dbReference>
<dbReference type="PANTHER" id="PTHR10972">
    <property type="entry name" value="OXYSTEROL-BINDING PROTEIN-RELATED"/>
    <property type="match status" value="1"/>
</dbReference>